<dbReference type="AlphaFoldDB" id="A0A4C1YZD4"/>
<accession>A0A4C1YZD4</accession>
<feature type="compositionally biased region" description="Basic and acidic residues" evidence="1">
    <location>
        <begin position="67"/>
        <end position="79"/>
    </location>
</feature>
<dbReference type="EMBL" id="BGZK01001511">
    <property type="protein sequence ID" value="GBP81438.1"/>
    <property type="molecule type" value="Genomic_DNA"/>
</dbReference>
<feature type="region of interest" description="Disordered" evidence="1">
    <location>
        <begin position="119"/>
        <end position="143"/>
    </location>
</feature>
<protein>
    <submittedName>
        <fullName evidence="2">Uncharacterized protein</fullName>
    </submittedName>
</protein>
<feature type="compositionally biased region" description="Basic and acidic residues" evidence="1">
    <location>
        <begin position="124"/>
        <end position="134"/>
    </location>
</feature>
<comment type="caution">
    <text evidence="2">The sequence shown here is derived from an EMBL/GenBank/DDBJ whole genome shotgun (WGS) entry which is preliminary data.</text>
</comment>
<evidence type="ECO:0000313" key="3">
    <source>
        <dbReference type="Proteomes" id="UP000299102"/>
    </source>
</evidence>
<sequence>MYFVVFKEPHKSEKRTKRSQHRLKQNNGMCKEHTAARERIISILLETPRRAKLKASPDKRIIRASEEAHCASETKREARPGPASADSGQFRREFSFFDNSYKTGKARAVRALTREGLAASGPRALDRCGADDRTSSTVAPDDV</sequence>
<keyword evidence="3" id="KW-1185">Reference proteome</keyword>
<feature type="compositionally biased region" description="Basic residues" evidence="1">
    <location>
        <begin position="12"/>
        <end position="24"/>
    </location>
</feature>
<name>A0A4C1YZD4_EUMVA</name>
<dbReference type="Proteomes" id="UP000299102">
    <property type="component" value="Unassembled WGS sequence"/>
</dbReference>
<evidence type="ECO:0000313" key="2">
    <source>
        <dbReference type="EMBL" id="GBP81438.1"/>
    </source>
</evidence>
<reference evidence="2 3" key="1">
    <citation type="journal article" date="2019" name="Commun. Biol.">
        <title>The bagworm genome reveals a unique fibroin gene that provides high tensile strength.</title>
        <authorList>
            <person name="Kono N."/>
            <person name="Nakamura H."/>
            <person name="Ohtoshi R."/>
            <person name="Tomita M."/>
            <person name="Numata K."/>
            <person name="Arakawa K."/>
        </authorList>
    </citation>
    <scope>NUCLEOTIDE SEQUENCE [LARGE SCALE GENOMIC DNA]</scope>
</reference>
<proteinExistence type="predicted"/>
<evidence type="ECO:0000256" key="1">
    <source>
        <dbReference type="SAM" id="MobiDB-lite"/>
    </source>
</evidence>
<feature type="region of interest" description="Disordered" evidence="1">
    <location>
        <begin position="67"/>
        <end position="89"/>
    </location>
</feature>
<gene>
    <name evidence="2" type="ORF">EVAR_64005_1</name>
</gene>
<organism evidence="2 3">
    <name type="scientific">Eumeta variegata</name>
    <name type="common">Bagworm moth</name>
    <name type="synonym">Eumeta japonica</name>
    <dbReference type="NCBI Taxonomy" id="151549"/>
    <lineage>
        <taxon>Eukaryota</taxon>
        <taxon>Metazoa</taxon>
        <taxon>Ecdysozoa</taxon>
        <taxon>Arthropoda</taxon>
        <taxon>Hexapoda</taxon>
        <taxon>Insecta</taxon>
        <taxon>Pterygota</taxon>
        <taxon>Neoptera</taxon>
        <taxon>Endopterygota</taxon>
        <taxon>Lepidoptera</taxon>
        <taxon>Glossata</taxon>
        <taxon>Ditrysia</taxon>
        <taxon>Tineoidea</taxon>
        <taxon>Psychidae</taxon>
        <taxon>Oiketicinae</taxon>
        <taxon>Eumeta</taxon>
    </lineage>
</organism>
<feature type="region of interest" description="Disordered" evidence="1">
    <location>
        <begin position="8"/>
        <end position="31"/>
    </location>
</feature>